<reference evidence="1 2" key="2">
    <citation type="submission" date="2024-06" db="EMBL/GenBank/DDBJ databases">
        <title>Thioclava kandeliae sp. nov. from a rhizosphere soil sample of Kandelia candel in a mangrove.</title>
        <authorList>
            <person name="Mu T."/>
        </authorList>
    </citation>
    <scope>NUCLEOTIDE SEQUENCE [LARGE SCALE GENOMIC DNA]</scope>
    <source>
        <strain evidence="1 2">CPCC 100088</strain>
    </source>
</reference>
<dbReference type="RefSeq" id="WP_339113022.1">
    <property type="nucleotide sequence ID" value="NZ_JAYWLC010000009.1"/>
</dbReference>
<protein>
    <submittedName>
        <fullName evidence="1">Uncharacterized protein</fullName>
    </submittedName>
</protein>
<name>A0ABV1SI24_9RHOB</name>
<accession>A0ABV1SI24</accession>
<sequence length="83" mass="8530">MELIIGNTRVLAAELELIEGGMVAKLSGDALKSVLNATFGGQASVEVWGEGLGARPMSVAEIEMHGASSTVTLMQAGSVYGLH</sequence>
<evidence type="ECO:0000313" key="1">
    <source>
        <dbReference type="EMBL" id="MER5172541.1"/>
    </source>
</evidence>
<evidence type="ECO:0000313" key="2">
    <source>
        <dbReference type="Proteomes" id="UP001438953"/>
    </source>
</evidence>
<dbReference type="EMBL" id="JAYWLC010000009">
    <property type="protein sequence ID" value="MER5172541.1"/>
    <property type="molecule type" value="Genomic_DNA"/>
</dbReference>
<gene>
    <name evidence="1" type="ORF">VSX56_12235</name>
</gene>
<organism evidence="1 2">
    <name type="scientific">Thioclava kandeliae</name>
    <dbReference type="NCBI Taxonomy" id="3070818"/>
    <lineage>
        <taxon>Bacteria</taxon>
        <taxon>Pseudomonadati</taxon>
        <taxon>Pseudomonadota</taxon>
        <taxon>Alphaproteobacteria</taxon>
        <taxon>Rhodobacterales</taxon>
        <taxon>Paracoccaceae</taxon>
        <taxon>Thioclava</taxon>
    </lineage>
</organism>
<keyword evidence="2" id="KW-1185">Reference proteome</keyword>
<proteinExistence type="predicted"/>
<comment type="caution">
    <text evidence="1">The sequence shown here is derived from an EMBL/GenBank/DDBJ whole genome shotgun (WGS) entry which is preliminary data.</text>
</comment>
<reference evidence="1 2" key="1">
    <citation type="submission" date="2024-01" db="EMBL/GenBank/DDBJ databases">
        <authorList>
            <person name="Deng Y."/>
            <person name="Su J."/>
        </authorList>
    </citation>
    <scope>NUCLEOTIDE SEQUENCE [LARGE SCALE GENOMIC DNA]</scope>
    <source>
        <strain evidence="1 2">CPCC 100088</strain>
    </source>
</reference>
<dbReference type="Proteomes" id="UP001438953">
    <property type="component" value="Unassembled WGS sequence"/>
</dbReference>